<comment type="pathway">
    <text evidence="1">Cofactor biosynthesis; tetrahydrofolate biosynthesis; 2-amino-4-hydroxy-6-hydroxymethyl-7,8-dihydropteridine diphosphate from 7,8-dihydroneopterin triphosphate: step 4/4.</text>
</comment>
<dbReference type="EMBL" id="MFSU01000083">
    <property type="protein sequence ID" value="OGI46412.1"/>
    <property type="molecule type" value="Genomic_DNA"/>
</dbReference>
<dbReference type="PANTHER" id="PTHR43071">
    <property type="entry name" value="2-AMINO-4-HYDROXY-6-HYDROXYMETHYLDIHYDROPTERIDINE PYROPHOSPHOKINASE"/>
    <property type="match status" value="1"/>
</dbReference>
<dbReference type="SUPFAM" id="SSF55083">
    <property type="entry name" value="6-hydroxymethyl-7,8-dihydropterin pyrophosphokinase, HPPK"/>
    <property type="match status" value="1"/>
</dbReference>
<evidence type="ECO:0000256" key="6">
    <source>
        <dbReference type="ARBA" id="ARBA00022840"/>
    </source>
</evidence>
<name>A0A1F6TMU8_9PROT</name>
<dbReference type="CDD" id="cd00483">
    <property type="entry name" value="HPPK"/>
    <property type="match status" value="1"/>
</dbReference>
<dbReference type="GO" id="GO:0016301">
    <property type="term" value="F:kinase activity"/>
    <property type="evidence" value="ECO:0007669"/>
    <property type="project" value="UniProtKB-KW"/>
</dbReference>
<dbReference type="GO" id="GO:0003848">
    <property type="term" value="F:2-amino-4-hydroxy-6-hydroxymethyldihydropteridine diphosphokinase activity"/>
    <property type="evidence" value="ECO:0007669"/>
    <property type="project" value="UniProtKB-EC"/>
</dbReference>
<dbReference type="InterPro" id="IPR035907">
    <property type="entry name" value="Hppk_sf"/>
</dbReference>
<dbReference type="Pfam" id="PF01288">
    <property type="entry name" value="HPPK"/>
    <property type="match status" value="1"/>
</dbReference>
<dbReference type="PANTHER" id="PTHR43071:SF2">
    <property type="entry name" value="2-AMINO-4-HYDROXY-6-HYDROXYMETHYLDIHYDROPTERIDINE PYROPHOSPHOKINASE"/>
    <property type="match status" value="1"/>
</dbReference>
<dbReference type="AlphaFoldDB" id="A0A1F6TMU8"/>
<keyword evidence="5 9" id="KW-0418">Kinase</keyword>
<keyword evidence="4" id="KW-0547">Nucleotide-binding</keyword>
<keyword evidence="7" id="KW-0289">Folate biosynthesis</keyword>
<dbReference type="STRING" id="1817760.A2151_06320"/>
<feature type="domain" description="7,8-dihydro-6-hydroxymethylpterin-pyrophosphokinase" evidence="8">
    <location>
        <begin position="5"/>
        <end position="130"/>
    </location>
</feature>
<dbReference type="GO" id="GO:0046656">
    <property type="term" value="P:folic acid biosynthetic process"/>
    <property type="evidence" value="ECO:0007669"/>
    <property type="project" value="UniProtKB-KW"/>
</dbReference>
<dbReference type="UniPathway" id="UPA00077">
    <property type="reaction ID" value="UER00155"/>
</dbReference>
<keyword evidence="6" id="KW-0067">ATP-binding</keyword>
<accession>A0A1F6TMU8</accession>
<evidence type="ECO:0000256" key="4">
    <source>
        <dbReference type="ARBA" id="ARBA00022741"/>
    </source>
</evidence>
<evidence type="ECO:0000256" key="1">
    <source>
        <dbReference type="ARBA" id="ARBA00005051"/>
    </source>
</evidence>
<evidence type="ECO:0000313" key="9">
    <source>
        <dbReference type="EMBL" id="OGI46412.1"/>
    </source>
</evidence>
<protein>
    <recommendedName>
        <fullName evidence="2">2-amino-4-hydroxy-6-hydroxymethyldihydropteridine diphosphokinase</fullName>
        <ecNumber evidence="2">2.7.6.3</ecNumber>
    </recommendedName>
</protein>
<dbReference type="NCBIfam" id="TIGR01498">
    <property type="entry name" value="folK"/>
    <property type="match status" value="1"/>
</dbReference>
<dbReference type="GO" id="GO:0046654">
    <property type="term" value="P:tetrahydrofolate biosynthetic process"/>
    <property type="evidence" value="ECO:0007669"/>
    <property type="project" value="UniProtKB-UniPathway"/>
</dbReference>
<evidence type="ECO:0000256" key="3">
    <source>
        <dbReference type="ARBA" id="ARBA00022679"/>
    </source>
</evidence>
<dbReference type="Proteomes" id="UP000178885">
    <property type="component" value="Unassembled WGS sequence"/>
</dbReference>
<sequence>MPRVYVSIGSNIDREKNLRGAVRALATRFGPLTLSRVYETEAVGFAGDNFYNLVTAFDTEEPVEELSVTLARIEMQHGRTRGANPFAPRTLDLDLLLYGDLVRHDGACDIPRPDIKKYAFVLGPLAELAPESRHPETGQTFTELWRRFSDPGQKLRRVPLDFRA</sequence>
<evidence type="ECO:0000256" key="2">
    <source>
        <dbReference type="ARBA" id="ARBA00013253"/>
    </source>
</evidence>
<reference evidence="9 10" key="1">
    <citation type="journal article" date="2016" name="Nat. Commun.">
        <title>Thousands of microbial genomes shed light on interconnected biogeochemical processes in an aquifer system.</title>
        <authorList>
            <person name="Anantharaman K."/>
            <person name="Brown C.T."/>
            <person name="Hug L.A."/>
            <person name="Sharon I."/>
            <person name="Castelle C.J."/>
            <person name="Probst A.J."/>
            <person name="Thomas B.C."/>
            <person name="Singh A."/>
            <person name="Wilkins M.J."/>
            <person name="Karaoz U."/>
            <person name="Brodie E.L."/>
            <person name="Williams K.H."/>
            <person name="Hubbard S.S."/>
            <person name="Banfield J.F."/>
        </authorList>
    </citation>
    <scope>NUCLEOTIDE SEQUENCE [LARGE SCALE GENOMIC DNA]</scope>
</reference>
<evidence type="ECO:0000256" key="5">
    <source>
        <dbReference type="ARBA" id="ARBA00022777"/>
    </source>
</evidence>
<evidence type="ECO:0000313" key="10">
    <source>
        <dbReference type="Proteomes" id="UP000178885"/>
    </source>
</evidence>
<dbReference type="InterPro" id="IPR000550">
    <property type="entry name" value="Hppk"/>
</dbReference>
<evidence type="ECO:0000259" key="8">
    <source>
        <dbReference type="Pfam" id="PF01288"/>
    </source>
</evidence>
<evidence type="ECO:0000256" key="7">
    <source>
        <dbReference type="ARBA" id="ARBA00022909"/>
    </source>
</evidence>
<dbReference type="GO" id="GO:0005524">
    <property type="term" value="F:ATP binding"/>
    <property type="evidence" value="ECO:0007669"/>
    <property type="project" value="UniProtKB-KW"/>
</dbReference>
<organism evidence="9 10">
    <name type="scientific">Candidatus Muproteobacteria bacterium RBG_16_65_34</name>
    <dbReference type="NCBI Taxonomy" id="1817760"/>
    <lineage>
        <taxon>Bacteria</taxon>
        <taxon>Pseudomonadati</taxon>
        <taxon>Pseudomonadota</taxon>
        <taxon>Candidatus Muproteobacteria</taxon>
    </lineage>
</organism>
<gene>
    <name evidence="9" type="ORF">A2151_06320</name>
</gene>
<dbReference type="EC" id="2.7.6.3" evidence="2"/>
<proteinExistence type="predicted"/>
<dbReference type="Gene3D" id="3.30.70.560">
    <property type="entry name" value="7,8-Dihydro-6-hydroxymethylpterin-pyrophosphokinase HPPK"/>
    <property type="match status" value="1"/>
</dbReference>
<keyword evidence="3" id="KW-0808">Transferase</keyword>
<comment type="caution">
    <text evidence="9">The sequence shown here is derived from an EMBL/GenBank/DDBJ whole genome shotgun (WGS) entry which is preliminary data.</text>
</comment>